<dbReference type="EMBL" id="JAUJYO010000008">
    <property type="protein sequence ID" value="KAK1309743.1"/>
    <property type="molecule type" value="Genomic_DNA"/>
</dbReference>
<feature type="active site" evidence="7">
    <location>
        <position position="374"/>
    </location>
</feature>
<keyword evidence="2 8" id="KW-0645">Protease</keyword>
<evidence type="ECO:0000256" key="1">
    <source>
        <dbReference type="ARBA" id="ARBA00007447"/>
    </source>
</evidence>
<evidence type="ECO:0000313" key="13">
    <source>
        <dbReference type="Proteomes" id="UP001180020"/>
    </source>
</evidence>
<dbReference type="InterPro" id="IPR033873">
    <property type="entry name" value="CND41-like"/>
</dbReference>
<feature type="active site" evidence="7">
    <location>
        <position position="170"/>
    </location>
</feature>
<feature type="domain" description="Peptidase A1" evidence="11">
    <location>
        <begin position="152"/>
        <end position="491"/>
    </location>
</feature>
<dbReference type="GO" id="GO:0004190">
    <property type="term" value="F:aspartic-type endopeptidase activity"/>
    <property type="evidence" value="ECO:0007669"/>
    <property type="project" value="UniProtKB-KW"/>
</dbReference>
<evidence type="ECO:0000256" key="9">
    <source>
        <dbReference type="SAM" id="MobiDB-lite"/>
    </source>
</evidence>
<dbReference type="Pfam" id="PF14541">
    <property type="entry name" value="TAXi_C"/>
    <property type="match status" value="1"/>
</dbReference>
<comment type="caution">
    <text evidence="12">The sequence shown here is derived from an EMBL/GenBank/DDBJ whole genome shotgun (WGS) entry which is preliminary data.</text>
</comment>
<feature type="region of interest" description="Disordered" evidence="9">
    <location>
        <begin position="117"/>
        <end position="142"/>
    </location>
</feature>
<dbReference type="InterPro" id="IPR032861">
    <property type="entry name" value="TAXi_N"/>
</dbReference>
<sequence length="496" mass="52660">MHNKVQFVSSMMARSLPSLAFHVVFCISSLLCLSTCSVNGMGEEDTHHTFSVRSLLPSTDCFDDSKGTTNRTGLKVYHRHGPCSHSEKATSANDILAQDQSRVDYLHRRTISASISKNTINSPSTSQIDDEEYSRSASLPARSGRSLGSGNYVVTVGFGTPKRDMSLVFDTGSDLTWIQCQPCASYCYSQNDPIFDPSGSASYANVTCNSPDCSLVSSSTGRAPGCSTSTCLYAISYGDNSYSVGFFVRDTITLTPSDVFPGFLFGCGQKNRGLFGEVSGLLGLGREKISLISQTAQTYGGVFSYCLPSTSSSQPGHLTLGRSARSPPNVLYTPMLTDPNASNFYYLDLIAISVKGTQLSIPPSVFSVAGTLIDSGTVITRLPPAAYSALRTAFRNEMTAYPTAPALSILDTCYDLSGYDTVTVPNVALMFRGGAVLNVVVTGILYAGSASQVCLAFAGNSDASDVGILGNVQQTTFEVVYDTSRSLIGFAPGGCS</sequence>
<dbReference type="FunFam" id="2.40.70.10:FF:000021">
    <property type="entry name" value="Aspartyl protease AED1"/>
    <property type="match status" value="1"/>
</dbReference>
<keyword evidence="13" id="KW-1185">Reference proteome</keyword>
<evidence type="ECO:0000256" key="4">
    <source>
        <dbReference type="ARBA" id="ARBA00022750"/>
    </source>
</evidence>
<dbReference type="Pfam" id="PF14543">
    <property type="entry name" value="TAXi_N"/>
    <property type="match status" value="1"/>
</dbReference>
<dbReference type="Proteomes" id="UP001180020">
    <property type="component" value="Unassembled WGS sequence"/>
</dbReference>
<dbReference type="InterPro" id="IPR032799">
    <property type="entry name" value="TAXi_C"/>
</dbReference>
<dbReference type="AlphaFoldDB" id="A0AAV9EBP8"/>
<evidence type="ECO:0000256" key="8">
    <source>
        <dbReference type="RuleBase" id="RU000454"/>
    </source>
</evidence>
<gene>
    <name evidence="12" type="primary">ASPG2</name>
    <name evidence="12" type="ORF">QJS10_CPA08g01937</name>
</gene>
<dbReference type="FunFam" id="2.40.70.10:FF:000013">
    <property type="entry name" value="Aspartyl protease AED1"/>
    <property type="match status" value="1"/>
</dbReference>
<comment type="similarity">
    <text evidence="1 8">Belongs to the peptidase A1 family.</text>
</comment>
<organism evidence="12 13">
    <name type="scientific">Acorus calamus</name>
    <name type="common">Sweet flag</name>
    <dbReference type="NCBI Taxonomy" id="4465"/>
    <lineage>
        <taxon>Eukaryota</taxon>
        <taxon>Viridiplantae</taxon>
        <taxon>Streptophyta</taxon>
        <taxon>Embryophyta</taxon>
        <taxon>Tracheophyta</taxon>
        <taxon>Spermatophyta</taxon>
        <taxon>Magnoliopsida</taxon>
        <taxon>Liliopsida</taxon>
        <taxon>Acoraceae</taxon>
        <taxon>Acorus</taxon>
    </lineage>
</organism>
<protein>
    <submittedName>
        <fullName evidence="12">Protein ASPARTIC PROTEASE IN GUARD CELL 2</fullName>
    </submittedName>
</protein>
<feature type="compositionally biased region" description="Polar residues" evidence="9">
    <location>
        <begin position="117"/>
        <end position="127"/>
    </location>
</feature>
<dbReference type="InterPro" id="IPR021109">
    <property type="entry name" value="Peptidase_aspartic_dom_sf"/>
</dbReference>
<accession>A0AAV9EBP8</accession>
<dbReference type="CDD" id="cd05472">
    <property type="entry name" value="cnd41_like"/>
    <property type="match status" value="1"/>
</dbReference>
<dbReference type="SUPFAM" id="SSF50630">
    <property type="entry name" value="Acid proteases"/>
    <property type="match status" value="1"/>
</dbReference>
<evidence type="ECO:0000256" key="6">
    <source>
        <dbReference type="ARBA" id="ARBA00023157"/>
    </source>
</evidence>
<dbReference type="InterPro" id="IPR001969">
    <property type="entry name" value="Aspartic_peptidase_AS"/>
</dbReference>
<feature type="chain" id="PRO_5043798946" evidence="10">
    <location>
        <begin position="41"/>
        <end position="496"/>
    </location>
</feature>
<evidence type="ECO:0000313" key="12">
    <source>
        <dbReference type="EMBL" id="KAK1309743.1"/>
    </source>
</evidence>
<dbReference type="PROSITE" id="PS00141">
    <property type="entry name" value="ASP_PROTEASE"/>
    <property type="match status" value="1"/>
</dbReference>
<dbReference type="InterPro" id="IPR001461">
    <property type="entry name" value="Aspartic_peptidase_A1"/>
</dbReference>
<proteinExistence type="inferred from homology"/>
<name>A0AAV9EBP8_ACOCL</name>
<keyword evidence="4 8" id="KW-0064">Aspartyl protease</keyword>
<keyword evidence="5 8" id="KW-0378">Hydrolase</keyword>
<dbReference type="Gene3D" id="2.40.70.10">
    <property type="entry name" value="Acid Proteases"/>
    <property type="match status" value="2"/>
</dbReference>
<reference evidence="12" key="2">
    <citation type="submission" date="2023-06" db="EMBL/GenBank/DDBJ databases">
        <authorList>
            <person name="Ma L."/>
            <person name="Liu K.-W."/>
            <person name="Li Z."/>
            <person name="Hsiao Y.-Y."/>
            <person name="Qi Y."/>
            <person name="Fu T."/>
            <person name="Tang G."/>
            <person name="Zhang D."/>
            <person name="Sun W.-H."/>
            <person name="Liu D.-K."/>
            <person name="Li Y."/>
            <person name="Chen G.-Z."/>
            <person name="Liu X.-D."/>
            <person name="Liao X.-Y."/>
            <person name="Jiang Y.-T."/>
            <person name="Yu X."/>
            <person name="Hao Y."/>
            <person name="Huang J."/>
            <person name="Zhao X.-W."/>
            <person name="Ke S."/>
            <person name="Chen Y.-Y."/>
            <person name="Wu W.-L."/>
            <person name="Hsu J.-L."/>
            <person name="Lin Y.-F."/>
            <person name="Huang M.-D."/>
            <person name="Li C.-Y."/>
            <person name="Huang L."/>
            <person name="Wang Z.-W."/>
            <person name="Zhao X."/>
            <person name="Zhong W.-Y."/>
            <person name="Peng D.-H."/>
            <person name="Ahmad S."/>
            <person name="Lan S."/>
            <person name="Zhang J.-S."/>
            <person name="Tsai W.-C."/>
            <person name="Van De Peer Y."/>
            <person name="Liu Z.-J."/>
        </authorList>
    </citation>
    <scope>NUCLEOTIDE SEQUENCE</scope>
    <source>
        <strain evidence="12">CP</strain>
        <tissue evidence="12">Leaves</tissue>
    </source>
</reference>
<keyword evidence="3 10" id="KW-0732">Signal</keyword>
<dbReference type="PANTHER" id="PTHR13683:SF750">
    <property type="entry name" value="ASPARTYL PROTEASE AED1"/>
    <property type="match status" value="1"/>
</dbReference>
<evidence type="ECO:0000259" key="11">
    <source>
        <dbReference type="PROSITE" id="PS51767"/>
    </source>
</evidence>
<evidence type="ECO:0000256" key="2">
    <source>
        <dbReference type="ARBA" id="ARBA00022670"/>
    </source>
</evidence>
<feature type="signal peptide" evidence="10">
    <location>
        <begin position="1"/>
        <end position="40"/>
    </location>
</feature>
<dbReference type="PRINTS" id="PR00792">
    <property type="entry name" value="PEPSIN"/>
</dbReference>
<evidence type="ECO:0000256" key="10">
    <source>
        <dbReference type="SAM" id="SignalP"/>
    </source>
</evidence>
<dbReference type="PANTHER" id="PTHR13683">
    <property type="entry name" value="ASPARTYL PROTEASES"/>
    <property type="match status" value="1"/>
</dbReference>
<dbReference type="GO" id="GO:0006508">
    <property type="term" value="P:proteolysis"/>
    <property type="evidence" value="ECO:0007669"/>
    <property type="project" value="UniProtKB-KW"/>
</dbReference>
<evidence type="ECO:0000256" key="5">
    <source>
        <dbReference type="ARBA" id="ARBA00022801"/>
    </source>
</evidence>
<reference evidence="12" key="1">
    <citation type="journal article" date="2023" name="Nat. Commun.">
        <title>Diploid and tetraploid genomes of Acorus and the evolution of monocots.</title>
        <authorList>
            <person name="Ma L."/>
            <person name="Liu K.W."/>
            <person name="Li Z."/>
            <person name="Hsiao Y.Y."/>
            <person name="Qi Y."/>
            <person name="Fu T."/>
            <person name="Tang G.D."/>
            <person name="Zhang D."/>
            <person name="Sun W.H."/>
            <person name="Liu D.K."/>
            <person name="Li Y."/>
            <person name="Chen G.Z."/>
            <person name="Liu X.D."/>
            <person name="Liao X.Y."/>
            <person name="Jiang Y.T."/>
            <person name="Yu X."/>
            <person name="Hao Y."/>
            <person name="Huang J."/>
            <person name="Zhao X.W."/>
            <person name="Ke S."/>
            <person name="Chen Y.Y."/>
            <person name="Wu W.L."/>
            <person name="Hsu J.L."/>
            <person name="Lin Y.F."/>
            <person name="Huang M.D."/>
            <person name="Li C.Y."/>
            <person name="Huang L."/>
            <person name="Wang Z.W."/>
            <person name="Zhao X."/>
            <person name="Zhong W.Y."/>
            <person name="Peng D.H."/>
            <person name="Ahmad S."/>
            <person name="Lan S."/>
            <person name="Zhang J.S."/>
            <person name="Tsai W.C."/>
            <person name="Van de Peer Y."/>
            <person name="Liu Z.J."/>
        </authorList>
    </citation>
    <scope>NUCLEOTIDE SEQUENCE</scope>
    <source>
        <strain evidence="12">CP</strain>
    </source>
</reference>
<evidence type="ECO:0000256" key="3">
    <source>
        <dbReference type="ARBA" id="ARBA00022729"/>
    </source>
</evidence>
<evidence type="ECO:0000256" key="7">
    <source>
        <dbReference type="PIRSR" id="PIRSR601461-1"/>
    </source>
</evidence>
<dbReference type="InterPro" id="IPR033121">
    <property type="entry name" value="PEPTIDASE_A1"/>
</dbReference>
<dbReference type="PROSITE" id="PS51767">
    <property type="entry name" value="PEPTIDASE_A1"/>
    <property type="match status" value="1"/>
</dbReference>
<keyword evidence="6" id="KW-1015">Disulfide bond</keyword>